<keyword evidence="10" id="KW-0472">Membrane</keyword>
<keyword evidence="3 9" id="KW-0217">Developmental protein</keyword>
<evidence type="ECO:0000256" key="5">
    <source>
        <dbReference type="ARBA" id="ARBA00022530"/>
    </source>
</evidence>
<dbReference type="PROSITE" id="PS00246">
    <property type="entry name" value="WNT1"/>
    <property type="match status" value="1"/>
</dbReference>
<dbReference type="GO" id="GO:0060070">
    <property type="term" value="P:canonical Wnt signaling pathway"/>
    <property type="evidence" value="ECO:0007669"/>
    <property type="project" value="TreeGrafter"/>
</dbReference>
<dbReference type="GO" id="GO:0045165">
    <property type="term" value="P:cell fate commitment"/>
    <property type="evidence" value="ECO:0007669"/>
    <property type="project" value="TreeGrafter"/>
</dbReference>
<gene>
    <name evidence="11" type="ORF">JTE90_008701</name>
</gene>
<dbReference type="GO" id="GO:0005109">
    <property type="term" value="F:frizzled binding"/>
    <property type="evidence" value="ECO:0007669"/>
    <property type="project" value="TreeGrafter"/>
</dbReference>
<evidence type="ECO:0000256" key="9">
    <source>
        <dbReference type="RuleBase" id="RU003500"/>
    </source>
</evidence>
<evidence type="ECO:0000256" key="8">
    <source>
        <dbReference type="ARBA" id="ARBA00023288"/>
    </source>
</evidence>
<keyword evidence="4" id="KW-0964">Secreted</keyword>
<dbReference type="PANTHER" id="PTHR12027:SF102">
    <property type="entry name" value="PROTEIN WNT"/>
    <property type="match status" value="1"/>
</dbReference>
<evidence type="ECO:0000256" key="6">
    <source>
        <dbReference type="ARBA" id="ARBA00022687"/>
    </source>
</evidence>
<keyword evidence="12" id="KW-1185">Reference proteome</keyword>
<dbReference type="PRINTS" id="PR01349">
    <property type="entry name" value="WNTPROTEIN"/>
</dbReference>
<dbReference type="Gene3D" id="3.30.2460.20">
    <property type="match status" value="1"/>
</dbReference>
<evidence type="ECO:0000256" key="4">
    <source>
        <dbReference type="ARBA" id="ARBA00022525"/>
    </source>
</evidence>
<evidence type="ECO:0000256" key="7">
    <source>
        <dbReference type="ARBA" id="ARBA00023157"/>
    </source>
</evidence>
<dbReference type="PANTHER" id="PTHR12027">
    <property type="entry name" value="WNT RELATED"/>
    <property type="match status" value="1"/>
</dbReference>
<evidence type="ECO:0000313" key="12">
    <source>
        <dbReference type="Proteomes" id="UP000827092"/>
    </source>
</evidence>
<comment type="similarity">
    <text evidence="2 9">Belongs to the Wnt family.</text>
</comment>
<dbReference type="InterPro" id="IPR018161">
    <property type="entry name" value="Wnt_CS"/>
</dbReference>
<dbReference type="EMBL" id="JAFNEN010000192">
    <property type="protein sequence ID" value="KAG8190168.1"/>
    <property type="molecule type" value="Genomic_DNA"/>
</dbReference>
<dbReference type="SMART" id="SM00097">
    <property type="entry name" value="WNT1"/>
    <property type="match status" value="1"/>
</dbReference>
<proteinExistence type="inferred from homology"/>
<dbReference type="Pfam" id="PF00110">
    <property type="entry name" value="wnt"/>
    <property type="match status" value="1"/>
</dbReference>
<dbReference type="CDD" id="cd19343">
    <property type="entry name" value="Wnt_Wnt11"/>
    <property type="match status" value="1"/>
</dbReference>
<dbReference type="GO" id="GO:0005615">
    <property type="term" value="C:extracellular space"/>
    <property type="evidence" value="ECO:0007669"/>
    <property type="project" value="TreeGrafter"/>
</dbReference>
<evidence type="ECO:0000256" key="1">
    <source>
        <dbReference type="ARBA" id="ARBA00004498"/>
    </source>
</evidence>
<keyword evidence="6 9" id="KW-0879">Wnt signaling pathway</keyword>
<dbReference type="GO" id="GO:0030182">
    <property type="term" value="P:neuron differentiation"/>
    <property type="evidence" value="ECO:0007669"/>
    <property type="project" value="TreeGrafter"/>
</dbReference>
<dbReference type="InterPro" id="IPR005817">
    <property type="entry name" value="Wnt"/>
</dbReference>
<dbReference type="GO" id="GO:0007517">
    <property type="term" value="P:muscle organ development"/>
    <property type="evidence" value="ECO:0007669"/>
    <property type="project" value="UniProtKB-ARBA"/>
</dbReference>
<dbReference type="GO" id="GO:0000902">
    <property type="term" value="P:cell morphogenesis"/>
    <property type="evidence" value="ECO:0007669"/>
    <property type="project" value="UniProtKB-ARBA"/>
</dbReference>
<keyword evidence="8" id="KW-0449">Lipoprotein</keyword>
<keyword evidence="10" id="KW-0812">Transmembrane</keyword>
<accession>A0AAV6V2D6</accession>
<evidence type="ECO:0000256" key="10">
    <source>
        <dbReference type="SAM" id="Phobius"/>
    </source>
</evidence>
<dbReference type="InterPro" id="IPR043158">
    <property type="entry name" value="Wnt_C"/>
</dbReference>
<evidence type="ECO:0000256" key="2">
    <source>
        <dbReference type="ARBA" id="ARBA00005683"/>
    </source>
</evidence>
<keyword evidence="5" id="KW-0272">Extracellular matrix</keyword>
<dbReference type="GO" id="GO:0005125">
    <property type="term" value="F:cytokine activity"/>
    <property type="evidence" value="ECO:0007669"/>
    <property type="project" value="TreeGrafter"/>
</dbReference>
<name>A0AAV6V2D6_9ARAC</name>
<evidence type="ECO:0000313" key="11">
    <source>
        <dbReference type="EMBL" id="KAG8190168.1"/>
    </source>
</evidence>
<organism evidence="11 12">
    <name type="scientific">Oedothorax gibbosus</name>
    <dbReference type="NCBI Taxonomy" id="931172"/>
    <lineage>
        <taxon>Eukaryota</taxon>
        <taxon>Metazoa</taxon>
        <taxon>Ecdysozoa</taxon>
        <taxon>Arthropoda</taxon>
        <taxon>Chelicerata</taxon>
        <taxon>Arachnida</taxon>
        <taxon>Araneae</taxon>
        <taxon>Araneomorphae</taxon>
        <taxon>Entelegynae</taxon>
        <taxon>Araneoidea</taxon>
        <taxon>Linyphiidae</taxon>
        <taxon>Erigoninae</taxon>
        <taxon>Oedothorax</taxon>
    </lineage>
</organism>
<keyword evidence="10" id="KW-1133">Transmembrane helix</keyword>
<dbReference type="FunFam" id="3.30.2460.20:FF:000001">
    <property type="entry name" value="Wnt homolog"/>
    <property type="match status" value="1"/>
</dbReference>
<reference evidence="11 12" key="1">
    <citation type="journal article" date="2022" name="Nat. Ecol. Evol.">
        <title>A masculinizing supergene underlies an exaggerated male reproductive morph in a spider.</title>
        <authorList>
            <person name="Hendrickx F."/>
            <person name="De Corte Z."/>
            <person name="Sonet G."/>
            <person name="Van Belleghem S.M."/>
            <person name="Kostlbacher S."/>
            <person name="Vangestel C."/>
        </authorList>
    </citation>
    <scope>NUCLEOTIDE SEQUENCE [LARGE SCALE GENOMIC DNA]</scope>
    <source>
        <strain evidence="11">W744_W776</strain>
    </source>
</reference>
<feature type="transmembrane region" description="Helical" evidence="10">
    <location>
        <begin position="29"/>
        <end position="51"/>
    </location>
</feature>
<comment type="subcellular location">
    <subcellularLocation>
        <location evidence="1 9">Secreted</location>
        <location evidence="1 9">Extracellular space</location>
        <location evidence="1 9">Extracellular matrix</location>
    </subcellularLocation>
</comment>
<dbReference type="Proteomes" id="UP000827092">
    <property type="component" value="Unassembled WGS sequence"/>
</dbReference>
<evidence type="ECO:0000256" key="3">
    <source>
        <dbReference type="ARBA" id="ARBA00022473"/>
    </source>
</evidence>
<protein>
    <recommendedName>
        <fullName evidence="9">Protein Wnt</fullName>
    </recommendedName>
</protein>
<keyword evidence="7" id="KW-1015">Disulfide bond</keyword>
<comment type="caution">
    <text evidence="11">The sequence shown here is derived from an EMBL/GenBank/DDBJ whole genome shotgun (WGS) entry which is preliminary data.</text>
</comment>
<dbReference type="AlphaFoldDB" id="A0AAV6V2D6"/>
<comment type="function">
    <text evidence="9">Ligand for members of the frizzled family of seven transmembrane receptors.</text>
</comment>
<sequence>MGVTCGADSPCRDVGWLVRSPEIYRNMRCLRILIIATLALTPTTAVHWIALSKWRQGWNKSSQCLYAKKHSLLKGRQVSLCQKHIEVMSHLVSAARDATNACLSAFSDMRWNCSSIKFAPYLTPDLVKGTREQSYVYALASAAVAHSIARVCSDGSLATCSCGALPHEPPHGDFKWGGCAHNIKHGLKFARNFADAPWRQKAVRKNVEAAVNRHNNQAGRRAVRSSLQTDCKCHGVSGSCNIKTCWKALPRLADIGERLKRKYYIATEVKQRQIGSKLKLMPANGKLSMYQKNDLIFVAKSPDYCLRDDRVGSPGTHGRICNNTSTGTDSCDSMCCGRGYRTFTMESFSRCQCKYYWCCYVKCQVCRTWVNAYECN</sequence>